<feature type="compositionally biased region" description="Basic and acidic residues" evidence="1">
    <location>
        <begin position="272"/>
        <end position="287"/>
    </location>
</feature>
<accession>A0ABR1YPY2</accession>
<organism evidence="2 3">
    <name type="scientific">Phyllosticta capitalensis</name>
    <dbReference type="NCBI Taxonomy" id="121624"/>
    <lineage>
        <taxon>Eukaryota</taxon>
        <taxon>Fungi</taxon>
        <taxon>Dikarya</taxon>
        <taxon>Ascomycota</taxon>
        <taxon>Pezizomycotina</taxon>
        <taxon>Dothideomycetes</taxon>
        <taxon>Dothideomycetes incertae sedis</taxon>
        <taxon>Botryosphaeriales</taxon>
        <taxon>Phyllostictaceae</taxon>
        <taxon>Phyllosticta</taxon>
    </lineage>
</organism>
<dbReference type="EMBL" id="JBBWRZ010000005">
    <property type="protein sequence ID" value="KAK8235505.1"/>
    <property type="molecule type" value="Genomic_DNA"/>
</dbReference>
<reference evidence="2 3" key="1">
    <citation type="submission" date="2024-04" db="EMBL/GenBank/DDBJ databases">
        <title>Phyllosticta paracitricarpa is synonymous to the EU quarantine fungus P. citricarpa based on phylogenomic analyses.</title>
        <authorList>
            <consortium name="Lawrence Berkeley National Laboratory"/>
            <person name="Van Ingen-Buijs V.A."/>
            <person name="Van Westerhoven A.C."/>
            <person name="Haridas S."/>
            <person name="Skiadas P."/>
            <person name="Martin F."/>
            <person name="Groenewald J.Z."/>
            <person name="Crous P.W."/>
            <person name="Seidl M.F."/>
        </authorList>
    </citation>
    <scope>NUCLEOTIDE SEQUENCE [LARGE SCALE GENOMIC DNA]</scope>
    <source>
        <strain evidence="2 3">CBS 123374</strain>
    </source>
</reference>
<feature type="compositionally biased region" description="Polar residues" evidence="1">
    <location>
        <begin position="289"/>
        <end position="308"/>
    </location>
</feature>
<feature type="compositionally biased region" description="Basic and acidic residues" evidence="1">
    <location>
        <begin position="551"/>
        <end position="562"/>
    </location>
</feature>
<dbReference type="Proteomes" id="UP001492380">
    <property type="component" value="Unassembled WGS sequence"/>
</dbReference>
<evidence type="ECO:0000256" key="1">
    <source>
        <dbReference type="SAM" id="MobiDB-lite"/>
    </source>
</evidence>
<sequence length="656" mass="73879">MPELHAFPSYQLPTLPEPPSQEAFRDFKRMPLDCCRDIIHATAVEVDEIEDAVPIFKVSRDKNPQVDLLKFVLDKVLIYPDGDKTKVAERTDELHVYEDVLYVTAVKIFNLYNDLRIRFANGFIQPDTLVVTGFTAANMLDLLWQRWGAIFDLEVLATLNFAVRKENLMAFKTEHNAAVFLRNKPFKHRYAKRNINASIRRALNRYAFNEAELVPMIQGLQKLTEFNPAAFSAHVQQKNSAALTAWDTVDDTVDDTLDHFSNASPSPCPSPDPHRSRHDSMDLDVKPARTSTTLKPPHTNTYDMPSFTSIRSTNSRKVIGGYGFSETNNFTPEQSFDFGDPDRFLDNISTEAPSNSVCANITPTDWLNPGMRVDEYSEEDDTTQENEGAYVMDVDSNQDSNDSHMDFVLQPTTYSATPNTQTRVEPTPAEDKQKLNVINKLRELAGPVGELIGKPGTNAAIRKKQFIQQTELDIARANAERPSLATTPTQPARPRMQLLAPTIFGQRTSKADIHNGLTYGSPTTPMIPAAKPLRRSLNNDMTAPSATAAQHAHDQQHNAGRLERHRGRALLKLEGKLVPDVDMKAWNYGTTCGCDNACDCAYWCRKEPWHMCACQRPVARVRVNGPLEDDAISIASTIEDELWHSWEMGCGKKRWW</sequence>
<comment type="caution">
    <text evidence="2">The sequence shown here is derived from an EMBL/GenBank/DDBJ whole genome shotgun (WGS) entry which is preliminary data.</text>
</comment>
<name>A0ABR1YPY2_9PEZI</name>
<gene>
    <name evidence="2" type="ORF">HDK90DRAFT_510661</name>
</gene>
<keyword evidence="3" id="KW-1185">Reference proteome</keyword>
<feature type="region of interest" description="Disordered" evidence="1">
    <location>
        <begin position="543"/>
        <end position="562"/>
    </location>
</feature>
<feature type="region of interest" description="Disordered" evidence="1">
    <location>
        <begin position="258"/>
        <end position="308"/>
    </location>
</feature>
<evidence type="ECO:0000313" key="2">
    <source>
        <dbReference type="EMBL" id="KAK8235505.1"/>
    </source>
</evidence>
<protein>
    <submittedName>
        <fullName evidence="2">Uncharacterized protein</fullName>
    </submittedName>
</protein>
<proteinExistence type="predicted"/>
<evidence type="ECO:0000313" key="3">
    <source>
        <dbReference type="Proteomes" id="UP001492380"/>
    </source>
</evidence>